<dbReference type="SMART" id="SM00855">
    <property type="entry name" value="PGAM"/>
    <property type="match status" value="1"/>
</dbReference>
<dbReference type="SUPFAM" id="SSF53254">
    <property type="entry name" value="Phosphoglycerate mutase-like"/>
    <property type="match status" value="1"/>
</dbReference>
<evidence type="ECO:0000313" key="4">
    <source>
        <dbReference type="Proteomes" id="UP000192708"/>
    </source>
</evidence>
<name>A0A1W1YP04_9BURK</name>
<feature type="binding site" evidence="2">
    <location>
        <begin position="82"/>
        <end position="85"/>
    </location>
    <ligand>
        <name>substrate</name>
    </ligand>
</feature>
<proteinExistence type="predicted"/>
<dbReference type="AlphaFoldDB" id="A0A1W1YP04"/>
<dbReference type="OrthoDB" id="9783269at2"/>
<dbReference type="EMBL" id="FWXJ01000003">
    <property type="protein sequence ID" value="SMC37915.1"/>
    <property type="molecule type" value="Genomic_DNA"/>
</dbReference>
<dbReference type="PROSITE" id="PS00175">
    <property type="entry name" value="PG_MUTASE"/>
    <property type="match status" value="1"/>
</dbReference>
<sequence length="222" mass="25313">MANILLIRHGETDWNREKRLQGYLDIGLNSIGIEQANLLAKVLAKEHIQAAYASDLSRAFDTAKTIAHHHQLEVQQDALLRERCYGEIQGKTYAEIEQTHPENYHAWVTRNANFQPKDGESLQQFYDRVVLGVKQIAKRHLGQTILIVAHGGVLDCIYREAAKIDLSEKRKIELLNTSLNRLVFDGENFEILSWGDTSHLQGDALDEIDRQSFPKSVSWDLP</sequence>
<dbReference type="PANTHER" id="PTHR48100">
    <property type="entry name" value="BROAD-SPECIFICITY PHOSPHATASE YOR283W-RELATED"/>
    <property type="match status" value="1"/>
</dbReference>
<dbReference type="InterPro" id="IPR029033">
    <property type="entry name" value="His_PPase_superfam"/>
</dbReference>
<gene>
    <name evidence="3" type="ORF">SAMN06296008_103227</name>
</gene>
<evidence type="ECO:0000256" key="1">
    <source>
        <dbReference type="PIRSR" id="PIRSR613078-1"/>
    </source>
</evidence>
<accession>A0A1W1YP04</accession>
<dbReference type="InterPro" id="IPR050275">
    <property type="entry name" value="PGM_Phosphatase"/>
</dbReference>
<feature type="active site" description="Proton donor/acceptor" evidence="1">
    <location>
        <position position="82"/>
    </location>
</feature>
<dbReference type="RefSeq" id="WP_084282935.1">
    <property type="nucleotide sequence ID" value="NZ_FWXJ01000003.1"/>
</dbReference>
<dbReference type="Gene3D" id="3.40.50.1240">
    <property type="entry name" value="Phosphoglycerate mutase-like"/>
    <property type="match status" value="1"/>
</dbReference>
<dbReference type="GO" id="GO:0016791">
    <property type="term" value="F:phosphatase activity"/>
    <property type="evidence" value="ECO:0007669"/>
    <property type="project" value="TreeGrafter"/>
</dbReference>
<organism evidence="3 4">
    <name type="scientific">Polynucleobacter kasalickyi</name>
    <dbReference type="NCBI Taxonomy" id="1938817"/>
    <lineage>
        <taxon>Bacteria</taxon>
        <taxon>Pseudomonadati</taxon>
        <taxon>Pseudomonadota</taxon>
        <taxon>Betaproteobacteria</taxon>
        <taxon>Burkholderiales</taxon>
        <taxon>Burkholderiaceae</taxon>
        <taxon>Polynucleobacter</taxon>
    </lineage>
</organism>
<dbReference type="Proteomes" id="UP000192708">
    <property type="component" value="Unassembled WGS sequence"/>
</dbReference>
<evidence type="ECO:0000313" key="3">
    <source>
        <dbReference type="EMBL" id="SMC37915.1"/>
    </source>
</evidence>
<feature type="binding site" evidence="2">
    <location>
        <position position="58"/>
    </location>
    <ligand>
        <name>substrate</name>
    </ligand>
</feature>
<dbReference type="CDD" id="cd07067">
    <property type="entry name" value="HP_PGM_like"/>
    <property type="match status" value="1"/>
</dbReference>
<keyword evidence="4" id="KW-1185">Reference proteome</keyword>
<protein>
    <submittedName>
        <fullName evidence="3">Phosphoglycerate mutase</fullName>
    </submittedName>
</protein>
<feature type="active site" description="Tele-phosphohistidine intermediate" evidence="1">
    <location>
        <position position="9"/>
    </location>
</feature>
<dbReference type="STRING" id="1938817.SAMN06296008_103227"/>
<feature type="binding site" evidence="2">
    <location>
        <begin position="8"/>
        <end position="15"/>
    </location>
    <ligand>
        <name>substrate</name>
    </ligand>
</feature>
<dbReference type="InterPro" id="IPR001345">
    <property type="entry name" value="PG/BPGM_mutase_AS"/>
</dbReference>
<dbReference type="InterPro" id="IPR013078">
    <property type="entry name" value="His_Pase_superF_clade-1"/>
</dbReference>
<dbReference type="Pfam" id="PF00300">
    <property type="entry name" value="His_Phos_1"/>
    <property type="match status" value="1"/>
</dbReference>
<evidence type="ECO:0000256" key="2">
    <source>
        <dbReference type="PIRSR" id="PIRSR613078-2"/>
    </source>
</evidence>
<reference evidence="3 4" key="1">
    <citation type="submission" date="2017-04" db="EMBL/GenBank/DDBJ databases">
        <authorList>
            <person name="Afonso C.L."/>
            <person name="Miller P.J."/>
            <person name="Scott M.A."/>
            <person name="Spackman E."/>
            <person name="Goraichik I."/>
            <person name="Dimitrov K.M."/>
            <person name="Suarez D.L."/>
            <person name="Swayne D.E."/>
        </authorList>
    </citation>
    <scope>NUCLEOTIDE SEQUENCE [LARGE SCALE GENOMIC DNA]</scope>
    <source>
        <strain evidence="3 4">VK13</strain>
    </source>
</reference>